<keyword evidence="3" id="KW-1185">Reference proteome</keyword>
<proteinExistence type="predicted"/>
<organism evidence="2 3">
    <name type="scientific">Thalassotalea insulae</name>
    <dbReference type="NCBI Taxonomy" id="2056778"/>
    <lineage>
        <taxon>Bacteria</taxon>
        <taxon>Pseudomonadati</taxon>
        <taxon>Pseudomonadota</taxon>
        <taxon>Gammaproteobacteria</taxon>
        <taxon>Alteromonadales</taxon>
        <taxon>Colwelliaceae</taxon>
        <taxon>Thalassotalea</taxon>
    </lineage>
</organism>
<keyword evidence="1" id="KW-0732">Signal</keyword>
<dbReference type="Proteomes" id="UP001157186">
    <property type="component" value="Unassembled WGS sequence"/>
</dbReference>
<name>A0ABQ6GPU3_9GAMM</name>
<accession>A0ABQ6GPU3</accession>
<evidence type="ECO:0000313" key="3">
    <source>
        <dbReference type="Proteomes" id="UP001157186"/>
    </source>
</evidence>
<feature type="signal peptide" evidence="1">
    <location>
        <begin position="1"/>
        <end position="20"/>
    </location>
</feature>
<dbReference type="EMBL" id="BSST01000001">
    <property type="protein sequence ID" value="GLX76696.1"/>
    <property type="molecule type" value="Genomic_DNA"/>
</dbReference>
<evidence type="ECO:0008006" key="4">
    <source>
        <dbReference type="Google" id="ProtNLM"/>
    </source>
</evidence>
<dbReference type="RefSeq" id="WP_284242488.1">
    <property type="nucleotide sequence ID" value="NZ_BSST01000001.1"/>
</dbReference>
<gene>
    <name evidence="2" type="ORF">tinsulaeT_00360</name>
</gene>
<feature type="chain" id="PRO_5045905907" description="Lipoprotein" evidence="1">
    <location>
        <begin position="21"/>
        <end position="82"/>
    </location>
</feature>
<reference evidence="2 3" key="1">
    <citation type="submission" date="2023-03" db="EMBL/GenBank/DDBJ databases">
        <title>Draft genome sequence of Thalassotalea insulae KCTC 62186T.</title>
        <authorList>
            <person name="Sawabe T."/>
        </authorList>
    </citation>
    <scope>NUCLEOTIDE SEQUENCE [LARGE SCALE GENOMIC DNA]</scope>
    <source>
        <strain evidence="2 3">KCTC 62186</strain>
    </source>
</reference>
<comment type="caution">
    <text evidence="2">The sequence shown here is derived from an EMBL/GenBank/DDBJ whole genome shotgun (WGS) entry which is preliminary data.</text>
</comment>
<sequence>MKNLLLVLLALITLSGCASSKSIDTSRCIEIANTAEKNGIKSGDDLYKECLDKQYQKEESKKGFWEKSAENLFLLAVEIISS</sequence>
<evidence type="ECO:0000256" key="1">
    <source>
        <dbReference type="SAM" id="SignalP"/>
    </source>
</evidence>
<dbReference type="PROSITE" id="PS51257">
    <property type="entry name" value="PROKAR_LIPOPROTEIN"/>
    <property type="match status" value="1"/>
</dbReference>
<evidence type="ECO:0000313" key="2">
    <source>
        <dbReference type="EMBL" id="GLX76696.1"/>
    </source>
</evidence>
<protein>
    <recommendedName>
        <fullName evidence="4">Lipoprotein</fullName>
    </recommendedName>
</protein>